<feature type="domain" description="CN hydrolase" evidence="2">
    <location>
        <begin position="25"/>
        <end position="249"/>
    </location>
</feature>
<evidence type="ECO:0000313" key="4">
    <source>
        <dbReference type="Proteomes" id="UP000254920"/>
    </source>
</evidence>
<sequence length="264" mass="31029">MKICALQLPTLPMSSARLDYYLQICANEGVELVCIGEYVLNNFFRDLVKMPKNLIKEQSDMRKTIMNDLCKKYDISIVAPLILQKGRGFVKVCAKFSKNQNKFYEQNFLMPYSHWDEKSFFLNSPTKVNIPTFNINRTKFAIINAYETNFDVCWQEIMKKKVDVVIVPSACTFFSETRWKELLKTRAFTNLVYILRINRVGEHKYENERWNFYGQSMLINPFGDIVNELGKDEEMLIVNIDKKEINKARSLWKFSDQLKNIGAF</sequence>
<dbReference type="Gene3D" id="3.60.110.10">
    <property type="entry name" value="Carbon-nitrogen hydrolase"/>
    <property type="match status" value="1"/>
</dbReference>
<dbReference type="SUPFAM" id="SSF56317">
    <property type="entry name" value="Carbon-nitrogen hydrolase"/>
    <property type="match status" value="1"/>
</dbReference>
<evidence type="ECO:0000313" key="3">
    <source>
        <dbReference type="EMBL" id="SUX11313.1"/>
    </source>
</evidence>
<gene>
    <name evidence="3" type="ORF">NCTC12475_01530</name>
</gene>
<dbReference type="InterPro" id="IPR003010">
    <property type="entry name" value="C-N_Hydrolase"/>
</dbReference>
<proteinExistence type="predicted"/>
<dbReference type="PANTHER" id="PTHR43674">
    <property type="entry name" value="NITRILASE C965.09-RELATED"/>
    <property type="match status" value="1"/>
</dbReference>
<dbReference type="STRING" id="32024.GCA_000788295_01091"/>
<dbReference type="PANTHER" id="PTHR43674:SF2">
    <property type="entry name" value="BETA-UREIDOPROPIONASE"/>
    <property type="match status" value="1"/>
</dbReference>
<dbReference type="CDD" id="cd07197">
    <property type="entry name" value="nitrilase"/>
    <property type="match status" value="1"/>
</dbReference>
<organism evidence="3 4">
    <name type="scientific">Campylobacter sputorum subsp. sputorum</name>
    <dbReference type="NCBI Taxonomy" id="32024"/>
    <lineage>
        <taxon>Bacteria</taxon>
        <taxon>Pseudomonadati</taxon>
        <taxon>Campylobacterota</taxon>
        <taxon>Epsilonproteobacteria</taxon>
        <taxon>Campylobacterales</taxon>
        <taxon>Campylobacteraceae</taxon>
        <taxon>Campylobacter</taxon>
    </lineage>
</organism>
<name>A0A381DKS7_9BACT</name>
<dbReference type="GO" id="GO:0033388">
    <property type="term" value="P:putrescine biosynthetic process from arginine"/>
    <property type="evidence" value="ECO:0007669"/>
    <property type="project" value="TreeGrafter"/>
</dbReference>
<accession>A0A381DKS7</accession>
<evidence type="ECO:0000259" key="2">
    <source>
        <dbReference type="Pfam" id="PF00795"/>
    </source>
</evidence>
<dbReference type="Proteomes" id="UP000254920">
    <property type="component" value="Unassembled WGS sequence"/>
</dbReference>
<dbReference type="AlphaFoldDB" id="A0A381DKS7"/>
<dbReference type="InterPro" id="IPR050345">
    <property type="entry name" value="Aliph_Amidase/BUP"/>
</dbReference>
<protein>
    <submittedName>
        <fullName evidence="3">Carbon-nitrogen family hydrolase</fullName>
    </submittedName>
</protein>
<dbReference type="EMBL" id="UFVD01000001">
    <property type="protein sequence ID" value="SUX11313.1"/>
    <property type="molecule type" value="Genomic_DNA"/>
</dbReference>
<dbReference type="InterPro" id="IPR036526">
    <property type="entry name" value="C-N_Hydrolase_sf"/>
</dbReference>
<keyword evidence="1 3" id="KW-0378">Hydrolase</keyword>
<reference evidence="3 4" key="1">
    <citation type="submission" date="2018-06" db="EMBL/GenBank/DDBJ databases">
        <authorList>
            <consortium name="Pathogen Informatics"/>
            <person name="Doyle S."/>
        </authorList>
    </citation>
    <scope>NUCLEOTIDE SEQUENCE [LARGE SCALE GENOMIC DNA]</scope>
    <source>
        <strain evidence="3 4">NCTC12475</strain>
    </source>
</reference>
<evidence type="ECO:0000256" key="1">
    <source>
        <dbReference type="ARBA" id="ARBA00022801"/>
    </source>
</evidence>
<dbReference type="GO" id="GO:0050126">
    <property type="term" value="F:N-carbamoylputrescine amidase activity"/>
    <property type="evidence" value="ECO:0007669"/>
    <property type="project" value="TreeGrafter"/>
</dbReference>
<dbReference type="Pfam" id="PF00795">
    <property type="entry name" value="CN_hydrolase"/>
    <property type="match status" value="1"/>
</dbReference>
<keyword evidence="4" id="KW-1185">Reference proteome</keyword>